<evidence type="ECO:0000259" key="3">
    <source>
        <dbReference type="SMART" id="SM00382"/>
    </source>
</evidence>
<gene>
    <name evidence="4" type="primary">spoIIIAA</name>
    <name evidence="4" type="ORF">D1B32_13300</name>
</gene>
<dbReference type="GO" id="GO:0005524">
    <property type="term" value="F:ATP binding"/>
    <property type="evidence" value="ECO:0007669"/>
    <property type="project" value="UniProtKB-KW"/>
</dbReference>
<evidence type="ECO:0000256" key="2">
    <source>
        <dbReference type="ARBA" id="ARBA00022840"/>
    </source>
</evidence>
<accession>A0A417YG04</accession>
<dbReference type="AlphaFoldDB" id="A0A417YG04"/>
<dbReference type="RefSeq" id="WP_095306970.1">
    <property type="nucleotide sequence ID" value="NZ_JAMAWL010000001.1"/>
</dbReference>
<evidence type="ECO:0000313" key="4">
    <source>
        <dbReference type="EMBL" id="RHW31692.1"/>
    </source>
</evidence>
<dbReference type="Pfam" id="PF19568">
    <property type="entry name" value="Spore_III_AA"/>
    <property type="match status" value="1"/>
</dbReference>
<dbReference type="PANTHER" id="PTHR20953:SF3">
    <property type="entry name" value="P-LOOP CONTAINING NUCLEOSIDE TRIPHOSPHATE HYDROLASES SUPERFAMILY PROTEIN"/>
    <property type="match status" value="1"/>
</dbReference>
<name>A0A417YG04_9BACI</name>
<dbReference type="InterPro" id="IPR014217">
    <property type="entry name" value="Spore_III_AA"/>
</dbReference>
<dbReference type="Proteomes" id="UP000285456">
    <property type="component" value="Unassembled WGS sequence"/>
</dbReference>
<feature type="domain" description="AAA+ ATPase" evidence="3">
    <location>
        <begin position="136"/>
        <end position="283"/>
    </location>
</feature>
<comment type="caution">
    <text evidence="4">The sequence shown here is derived from an EMBL/GenBank/DDBJ whole genome shotgun (WGS) entry which is preliminary data.</text>
</comment>
<dbReference type="SUPFAM" id="SSF52540">
    <property type="entry name" value="P-loop containing nucleoside triphosphate hydrolases"/>
    <property type="match status" value="1"/>
</dbReference>
<keyword evidence="1" id="KW-0547">Nucleotide-binding</keyword>
<evidence type="ECO:0000256" key="1">
    <source>
        <dbReference type="ARBA" id="ARBA00022741"/>
    </source>
</evidence>
<dbReference type="Gene3D" id="3.40.50.300">
    <property type="entry name" value="P-loop containing nucleotide triphosphate hydrolases"/>
    <property type="match status" value="1"/>
</dbReference>
<protein>
    <submittedName>
        <fullName evidence="4">Stage III sporulation protein AA</fullName>
    </submittedName>
</protein>
<reference evidence="4 5" key="1">
    <citation type="journal article" date="2007" name="Int. J. Syst. Evol. Microbiol.">
        <title>Oceanobacillus profundus sp. nov., isolated from a deep-sea sediment core.</title>
        <authorList>
            <person name="Kim Y.G."/>
            <person name="Choi D.H."/>
            <person name="Hyun S."/>
            <person name="Cho B.C."/>
        </authorList>
    </citation>
    <scope>NUCLEOTIDE SEQUENCE [LARGE SCALE GENOMIC DNA]</scope>
    <source>
        <strain evidence="4 5">DSM 18246</strain>
    </source>
</reference>
<keyword evidence="2" id="KW-0067">ATP-binding</keyword>
<dbReference type="SMART" id="SM00382">
    <property type="entry name" value="AAA"/>
    <property type="match status" value="1"/>
</dbReference>
<dbReference type="PANTHER" id="PTHR20953">
    <property type="entry name" value="KINASE-RELATED"/>
    <property type="match status" value="1"/>
</dbReference>
<dbReference type="InterPro" id="IPR027417">
    <property type="entry name" value="P-loop_NTPase"/>
</dbReference>
<sequence length="325" mass="36758">MDEIMRLFPNDMGQAIQFKVQNRWQMLQEIRVRLNRPIELIFDDTTEWVKNLIPQTKEATFLINQLSQFSLYRLEDELREGYITIEGGHRIGIAGKVTTTGSSVKAIQNITFFNIRIAKEKPGVALPIIPYIYNGDYFNTLIIGPPQTGKTTLIRDLTRLISNGSKQTNPKKVGVVDERSEIGASIKGIPQHNLGLRTDVMDACPKADGMMMLVRSMSPDVMVVDEIGNQQDIDALMEAVNTGVTVICSIHGRSISELKRRPSLEPIFNQHIFDRYIVLKRDTSPGRISLVLDHNENNLLQKTRGVTNEVDWSTAFNRNSHLGRI</sequence>
<keyword evidence="5" id="KW-1185">Reference proteome</keyword>
<dbReference type="InterPro" id="IPR045735">
    <property type="entry name" value="Spore_III_AA_AAA+_ATPase"/>
</dbReference>
<organism evidence="4 5">
    <name type="scientific">Oceanobacillus profundus</name>
    <dbReference type="NCBI Taxonomy" id="372463"/>
    <lineage>
        <taxon>Bacteria</taxon>
        <taxon>Bacillati</taxon>
        <taxon>Bacillota</taxon>
        <taxon>Bacilli</taxon>
        <taxon>Bacillales</taxon>
        <taxon>Bacillaceae</taxon>
        <taxon>Oceanobacillus</taxon>
    </lineage>
</organism>
<dbReference type="NCBIfam" id="TIGR02858">
    <property type="entry name" value="spore_III_AA"/>
    <property type="match status" value="1"/>
</dbReference>
<evidence type="ECO:0000313" key="5">
    <source>
        <dbReference type="Proteomes" id="UP000285456"/>
    </source>
</evidence>
<dbReference type="InterPro" id="IPR003593">
    <property type="entry name" value="AAA+_ATPase"/>
</dbReference>
<proteinExistence type="predicted"/>
<dbReference type="OrthoDB" id="9768243at2"/>
<dbReference type="EMBL" id="QWEH01000008">
    <property type="protein sequence ID" value="RHW31692.1"/>
    <property type="molecule type" value="Genomic_DNA"/>
</dbReference>